<reference evidence="2 3" key="1">
    <citation type="submission" date="2015-08" db="EMBL/GenBank/DDBJ databases">
        <authorList>
            <person name="Babu N.S."/>
            <person name="Beckwith C.J."/>
            <person name="Beseler K.G."/>
            <person name="Brison A."/>
            <person name="Carone J.V."/>
            <person name="Caskin T.P."/>
            <person name="Diamond M."/>
            <person name="Durham M.E."/>
            <person name="Foxe J.M."/>
            <person name="Go M."/>
            <person name="Henderson B.A."/>
            <person name="Jones I.B."/>
            <person name="McGettigan J.A."/>
            <person name="Micheletti S.J."/>
            <person name="Nasrallah M.E."/>
            <person name="Ortiz D."/>
            <person name="Piller C.R."/>
            <person name="Privatt S.R."/>
            <person name="Schneider S.L."/>
            <person name="Sharp S."/>
            <person name="Smith T.C."/>
            <person name="Stanton J.D."/>
            <person name="Ullery H.E."/>
            <person name="Wilson R.J."/>
            <person name="Serrano M.G."/>
            <person name="Buck G."/>
            <person name="Lee V."/>
            <person name="Wang Y."/>
            <person name="Carvalho R."/>
            <person name="Voegtly L."/>
            <person name="Shi R."/>
            <person name="Duckworth R."/>
            <person name="Johnson A."/>
            <person name="Loviza R."/>
            <person name="Walstead R."/>
            <person name="Shah Z."/>
            <person name="Kiflezghi M."/>
            <person name="Wade K."/>
            <person name="Ball S.L."/>
            <person name="Bradley K.W."/>
            <person name="Asai D.J."/>
            <person name="Bowman C.A."/>
            <person name="Russell D.A."/>
            <person name="Pope W.H."/>
            <person name="Jacobs-Sera D."/>
            <person name="Hendrix R.W."/>
            <person name="Hatfull G.F."/>
        </authorList>
    </citation>
    <scope>NUCLEOTIDE SEQUENCE [LARGE SCALE GENOMIC DNA]</scope>
    <source>
        <strain evidence="2 3">DSM 27648</strain>
    </source>
</reference>
<gene>
    <name evidence="2" type="ORF">AKJ09_10680</name>
</gene>
<evidence type="ECO:0000313" key="3">
    <source>
        <dbReference type="Proteomes" id="UP000064967"/>
    </source>
</evidence>
<evidence type="ECO:0000313" key="2">
    <source>
        <dbReference type="EMBL" id="AKV04017.1"/>
    </source>
</evidence>
<evidence type="ECO:0000256" key="1">
    <source>
        <dbReference type="SAM" id="SignalP"/>
    </source>
</evidence>
<protein>
    <submittedName>
        <fullName evidence="2">Tryptophan synthase alpha chain</fullName>
    </submittedName>
</protein>
<organism evidence="2 3">
    <name type="scientific">Labilithrix luteola</name>
    <dbReference type="NCBI Taxonomy" id="1391654"/>
    <lineage>
        <taxon>Bacteria</taxon>
        <taxon>Pseudomonadati</taxon>
        <taxon>Myxococcota</taxon>
        <taxon>Polyangia</taxon>
        <taxon>Polyangiales</taxon>
        <taxon>Labilitrichaceae</taxon>
        <taxon>Labilithrix</taxon>
    </lineage>
</organism>
<feature type="signal peptide" evidence="1">
    <location>
        <begin position="1"/>
        <end position="25"/>
    </location>
</feature>
<dbReference type="Proteomes" id="UP000064967">
    <property type="component" value="Chromosome"/>
</dbReference>
<proteinExistence type="predicted"/>
<dbReference type="EMBL" id="CP012333">
    <property type="protein sequence ID" value="AKV04017.1"/>
    <property type="molecule type" value="Genomic_DNA"/>
</dbReference>
<dbReference type="OrthoDB" id="5492401at2"/>
<accession>A0A0K1QEC3</accession>
<dbReference type="RefSeq" id="WP_146654687.1">
    <property type="nucleotide sequence ID" value="NZ_CP012333.1"/>
</dbReference>
<dbReference type="PROSITE" id="PS51257">
    <property type="entry name" value="PROKAR_LIPOPROTEIN"/>
    <property type="match status" value="1"/>
</dbReference>
<keyword evidence="3" id="KW-1185">Reference proteome</keyword>
<dbReference type="STRING" id="1391654.AKJ09_10680"/>
<name>A0A0K1QEC3_9BACT</name>
<dbReference type="KEGG" id="llu:AKJ09_10680"/>
<sequence length="392" mass="39995">MTRVGHGNVAILAMLGIAFFAAVSAAACGDPVALGGFDDPDSGTPGLVGEGGEVPDASESSNRALCVATECPVPYGTCPDDAFRCQTNFDSDNDNCGACGIQCPHGEEARAVFGAEWFCQSGECRMSCSADKTKHTADCNKDVADGCEVDLQCDTKNCGGCGIACPAGLPCILGSCGCPAGLSSCDETRCGAECLDLSTDDLNCGTCGNVCPESSEPAPTNMRYGCVDSTCGKQKCEGGFKNCNDDLGDGCEININEDASNCGGCGIACAPGQFCQFGTCKCSAAETLCVSSFGFSYCANLDDDRSNCGACENRCPFAGYPATTVCRLGQCEIECAPGYADCDGVASNGCETFVNADPNNCGACGVQCDLSVGQPCVQGTCLVEPCEEGPTR</sequence>
<keyword evidence="1" id="KW-0732">Signal</keyword>
<dbReference type="AlphaFoldDB" id="A0A0K1QEC3"/>
<feature type="chain" id="PRO_5005467067" evidence="1">
    <location>
        <begin position="26"/>
        <end position="392"/>
    </location>
</feature>